<dbReference type="AlphaFoldDB" id="A0A154P113"/>
<gene>
    <name evidence="2" type="ORF">WN55_04569</name>
</gene>
<evidence type="ECO:0000256" key="1">
    <source>
        <dbReference type="SAM" id="MobiDB-lite"/>
    </source>
</evidence>
<protein>
    <submittedName>
        <fullName evidence="2">Uncharacterized protein</fullName>
    </submittedName>
</protein>
<evidence type="ECO:0000313" key="2">
    <source>
        <dbReference type="EMBL" id="KZC05629.1"/>
    </source>
</evidence>
<organism evidence="2 3">
    <name type="scientific">Dufourea novaeangliae</name>
    <name type="common">Sweat bee</name>
    <dbReference type="NCBI Taxonomy" id="178035"/>
    <lineage>
        <taxon>Eukaryota</taxon>
        <taxon>Metazoa</taxon>
        <taxon>Ecdysozoa</taxon>
        <taxon>Arthropoda</taxon>
        <taxon>Hexapoda</taxon>
        <taxon>Insecta</taxon>
        <taxon>Pterygota</taxon>
        <taxon>Neoptera</taxon>
        <taxon>Endopterygota</taxon>
        <taxon>Hymenoptera</taxon>
        <taxon>Apocrita</taxon>
        <taxon>Aculeata</taxon>
        <taxon>Apoidea</taxon>
        <taxon>Anthophila</taxon>
        <taxon>Halictidae</taxon>
        <taxon>Rophitinae</taxon>
        <taxon>Dufourea</taxon>
    </lineage>
</organism>
<dbReference type="Proteomes" id="UP000076502">
    <property type="component" value="Unassembled WGS sequence"/>
</dbReference>
<feature type="compositionally biased region" description="Basic and acidic residues" evidence="1">
    <location>
        <begin position="32"/>
        <end position="42"/>
    </location>
</feature>
<accession>A0A154P113</accession>
<dbReference type="EMBL" id="KQ434796">
    <property type="protein sequence ID" value="KZC05629.1"/>
    <property type="molecule type" value="Genomic_DNA"/>
</dbReference>
<keyword evidence="3" id="KW-1185">Reference proteome</keyword>
<feature type="region of interest" description="Disordered" evidence="1">
    <location>
        <begin position="1"/>
        <end position="97"/>
    </location>
</feature>
<proteinExistence type="predicted"/>
<sequence length="167" mass="17711">MGGKKNATARGWSGIRERGGKGGLGRRMRGGYTERRRRDILSLRRTPRSRGSVGFQRGSQGGGKTARVDVERGLKLGAVSEKGSQERRHGGGRQGSTLEHINCRATGYIEDGLGGDATGVSSMGKRDCHGGVERGRRLNLTFLASHGGVHSRVLACVLETGSSNALP</sequence>
<reference evidence="2 3" key="1">
    <citation type="submission" date="2015-07" db="EMBL/GenBank/DDBJ databases">
        <title>The genome of Dufourea novaeangliae.</title>
        <authorList>
            <person name="Pan H."/>
            <person name="Kapheim K."/>
        </authorList>
    </citation>
    <scope>NUCLEOTIDE SEQUENCE [LARGE SCALE GENOMIC DNA]</scope>
    <source>
        <strain evidence="2">0120121106</strain>
        <tissue evidence="2">Whole body</tissue>
    </source>
</reference>
<evidence type="ECO:0000313" key="3">
    <source>
        <dbReference type="Proteomes" id="UP000076502"/>
    </source>
</evidence>
<name>A0A154P113_DUFNO</name>